<evidence type="ECO:0000256" key="1">
    <source>
        <dbReference type="SAM" id="MobiDB-lite"/>
    </source>
</evidence>
<feature type="region of interest" description="Disordered" evidence="1">
    <location>
        <begin position="65"/>
        <end position="92"/>
    </location>
</feature>
<protein>
    <submittedName>
        <fullName evidence="2">Uncharacterized protein</fullName>
    </submittedName>
</protein>
<dbReference type="Proteomes" id="UP000287651">
    <property type="component" value="Unassembled WGS sequence"/>
</dbReference>
<organism evidence="2 3">
    <name type="scientific">Ensete ventricosum</name>
    <name type="common">Abyssinian banana</name>
    <name type="synonym">Musa ensete</name>
    <dbReference type="NCBI Taxonomy" id="4639"/>
    <lineage>
        <taxon>Eukaryota</taxon>
        <taxon>Viridiplantae</taxon>
        <taxon>Streptophyta</taxon>
        <taxon>Embryophyta</taxon>
        <taxon>Tracheophyta</taxon>
        <taxon>Spermatophyta</taxon>
        <taxon>Magnoliopsida</taxon>
        <taxon>Liliopsida</taxon>
        <taxon>Zingiberales</taxon>
        <taxon>Musaceae</taxon>
        <taxon>Ensete</taxon>
    </lineage>
</organism>
<evidence type="ECO:0000313" key="2">
    <source>
        <dbReference type="EMBL" id="RRT33285.1"/>
    </source>
</evidence>
<accession>A0A426X1C6</accession>
<feature type="region of interest" description="Disordered" evidence="1">
    <location>
        <begin position="1"/>
        <end position="40"/>
    </location>
</feature>
<dbReference type="EMBL" id="AMZH03029428">
    <property type="protein sequence ID" value="RRT33285.1"/>
    <property type="molecule type" value="Genomic_DNA"/>
</dbReference>
<evidence type="ECO:0000313" key="3">
    <source>
        <dbReference type="Proteomes" id="UP000287651"/>
    </source>
</evidence>
<name>A0A426X1C6_ENSVE</name>
<reference evidence="2 3" key="1">
    <citation type="journal article" date="2014" name="Agronomy (Basel)">
        <title>A Draft Genome Sequence for Ensete ventricosum, the Drought-Tolerant Tree Against Hunger.</title>
        <authorList>
            <person name="Harrison J."/>
            <person name="Moore K.A."/>
            <person name="Paszkiewicz K."/>
            <person name="Jones T."/>
            <person name="Grant M."/>
            <person name="Ambacheew D."/>
            <person name="Muzemil S."/>
            <person name="Studholme D.J."/>
        </authorList>
    </citation>
    <scope>NUCLEOTIDE SEQUENCE [LARGE SCALE GENOMIC DNA]</scope>
</reference>
<gene>
    <name evidence="2" type="ORF">B296_00058723</name>
</gene>
<proteinExistence type="predicted"/>
<comment type="caution">
    <text evidence="2">The sequence shown here is derived from an EMBL/GenBank/DDBJ whole genome shotgun (WGS) entry which is preliminary data.</text>
</comment>
<dbReference type="AlphaFoldDB" id="A0A426X1C6"/>
<sequence length="107" mass="11368">MGIGSARRGCRLQGQSLVGATSSRGSTRRGHGGATHGHNACLQGRLHEDSGGRLRARATVAYVGATTRGQGQPPPAQGRSPAGKGSHRLYRGGHRWMRAERVRVSFR</sequence>